<feature type="transmembrane region" description="Helical" evidence="1">
    <location>
        <begin position="6"/>
        <end position="29"/>
    </location>
</feature>
<evidence type="ECO:0000256" key="1">
    <source>
        <dbReference type="SAM" id="Phobius"/>
    </source>
</evidence>
<protein>
    <submittedName>
        <fullName evidence="2">Neurogenic locus protein delta</fullName>
    </submittedName>
</protein>
<sequence>MAATTAGSVFLAVFLVLFPVAVIIVGLVIRAKKKKRRCARPGTPDPNMDSRYLALDIKTMSSDYETMRPCPSAETVYEN</sequence>
<proteinExistence type="predicted"/>
<gene>
    <name evidence="2" type="ORF">KUDE01_025115</name>
</gene>
<accession>A0AAD9BDP8</accession>
<keyword evidence="1" id="KW-0812">Transmembrane</keyword>
<evidence type="ECO:0000313" key="3">
    <source>
        <dbReference type="Proteomes" id="UP001228049"/>
    </source>
</evidence>
<dbReference type="Proteomes" id="UP001228049">
    <property type="component" value="Unassembled WGS sequence"/>
</dbReference>
<reference evidence="2" key="1">
    <citation type="submission" date="2023-04" db="EMBL/GenBank/DDBJ databases">
        <title>Chromosome-level genome of Chaenocephalus aceratus.</title>
        <authorList>
            <person name="Park H."/>
        </authorList>
    </citation>
    <scope>NUCLEOTIDE SEQUENCE</scope>
    <source>
        <strain evidence="2">DE</strain>
        <tissue evidence="2">Muscle</tissue>
    </source>
</reference>
<comment type="caution">
    <text evidence="2">The sequence shown here is derived from an EMBL/GenBank/DDBJ whole genome shotgun (WGS) entry which is preliminary data.</text>
</comment>
<keyword evidence="1" id="KW-1133">Transmembrane helix</keyword>
<evidence type="ECO:0000313" key="2">
    <source>
        <dbReference type="EMBL" id="KAK1881952.1"/>
    </source>
</evidence>
<keyword evidence="3" id="KW-1185">Reference proteome</keyword>
<dbReference type="AlphaFoldDB" id="A0AAD9BDP8"/>
<dbReference type="EMBL" id="JASDAP010000024">
    <property type="protein sequence ID" value="KAK1881952.1"/>
    <property type="molecule type" value="Genomic_DNA"/>
</dbReference>
<keyword evidence="1" id="KW-0472">Membrane</keyword>
<organism evidence="2 3">
    <name type="scientific">Dissostichus eleginoides</name>
    <name type="common">Patagonian toothfish</name>
    <name type="synonym">Dissostichus amissus</name>
    <dbReference type="NCBI Taxonomy" id="100907"/>
    <lineage>
        <taxon>Eukaryota</taxon>
        <taxon>Metazoa</taxon>
        <taxon>Chordata</taxon>
        <taxon>Craniata</taxon>
        <taxon>Vertebrata</taxon>
        <taxon>Euteleostomi</taxon>
        <taxon>Actinopterygii</taxon>
        <taxon>Neopterygii</taxon>
        <taxon>Teleostei</taxon>
        <taxon>Neoteleostei</taxon>
        <taxon>Acanthomorphata</taxon>
        <taxon>Eupercaria</taxon>
        <taxon>Perciformes</taxon>
        <taxon>Notothenioidei</taxon>
        <taxon>Nototheniidae</taxon>
        <taxon>Dissostichus</taxon>
    </lineage>
</organism>
<name>A0AAD9BDP8_DISEL</name>